<name>A0A5N4AB58_PHOPY</name>
<evidence type="ECO:0000313" key="10">
    <source>
        <dbReference type="Proteomes" id="UP000327044"/>
    </source>
</evidence>
<dbReference type="InterPro" id="IPR045249">
    <property type="entry name" value="HARBI1-like"/>
</dbReference>
<organism evidence="9 10">
    <name type="scientific">Photinus pyralis</name>
    <name type="common">Common eastern firefly</name>
    <name type="synonym">Lampyris pyralis</name>
    <dbReference type="NCBI Taxonomy" id="7054"/>
    <lineage>
        <taxon>Eukaryota</taxon>
        <taxon>Metazoa</taxon>
        <taxon>Ecdysozoa</taxon>
        <taxon>Arthropoda</taxon>
        <taxon>Hexapoda</taxon>
        <taxon>Insecta</taxon>
        <taxon>Pterygota</taxon>
        <taxon>Neoptera</taxon>
        <taxon>Endopterygota</taxon>
        <taxon>Coleoptera</taxon>
        <taxon>Polyphaga</taxon>
        <taxon>Elateriformia</taxon>
        <taxon>Elateroidea</taxon>
        <taxon>Lampyridae</taxon>
        <taxon>Lampyrinae</taxon>
        <taxon>Photinus</taxon>
    </lineage>
</organism>
<evidence type="ECO:0000256" key="3">
    <source>
        <dbReference type="ARBA" id="ARBA00006958"/>
    </source>
</evidence>
<dbReference type="GO" id="GO:0046872">
    <property type="term" value="F:metal ion binding"/>
    <property type="evidence" value="ECO:0007669"/>
    <property type="project" value="UniProtKB-KW"/>
</dbReference>
<dbReference type="PANTHER" id="PTHR22930">
    <property type="match status" value="1"/>
</dbReference>
<evidence type="ECO:0000256" key="5">
    <source>
        <dbReference type="ARBA" id="ARBA00022723"/>
    </source>
</evidence>
<evidence type="ECO:0000256" key="2">
    <source>
        <dbReference type="ARBA" id="ARBA00004123"/>
    </source>
</evidence>
<dbReference type="GO" id="GO:0016787">
    <property type="term" value="F:hydrolase activity"/>
    <property type="evidence" value="ECO:0007669"/>
    <property type="project" value="UniProtKB-KW"/>
</dbReference>
<sequence length="250" mass="28714">MSQPSVSRCIKEVNEAITHFYHLIKFPTTNEEYEREKQGFMRMPNGFPGIIGAIDCTHVGIIAPPVDDVQFPAIICNSNLKILAINARFPGSVHDSGIWATSAIRRELMVKHEEGNSCWLLGDSGYPLEPWLMTPLLAPNLNEAERRYNNAHRSVRNVIERLNGVFKGRFRCLNRHRILHYSPVNAAKIINSCAVLHNLCIEREGEPYLDEQIEENPYLIDNDDEHHMNNNLLHQGRAVRNRIIRTHFMN</sequence>
<keyword evidence="5" id="KW-0479">Metal-binding</keyword>
<dbReference type="InterPro" id="IPR027806">
    <property type="entry name" value="HARBI1_dom"/>
</dbReference>
<keyword evidence="4" id="KW-0540">Nuclease</keyword>
<evidence type="ECO:0000313" key="9">
    <source>
        <dbReference type="EMBL" id="KAB0794565.1"/>
    </source>
</evidence>
<reference evidence="9 10" key="1">
    <citation type="journal article" date="2018" name="Elife">
        <title>Firefly genomes illuminate parallel origins of bioluminescence in beetles.</title>
        <authorList>
            <person name="Fallon T.R."/>
            <person name="Lower S.E."/>
            <person name="Chang C.H."/>
            <person name="Bessho-Uehara M."/>
            <person name="Martin G.J."/>
            <person name="Bewick A.J."/>
            <person name="Behringer M."/>
            <person name="Debat H.J."/>
            <person name="Wong I."/>
            <person name="Day J.C."/>
            <person name="Suvorov A."/>
            <person name="Silva C.J."/>
            <person name="Stanger-Hall K.F."/>
            <person name="Hall D.W."/>
            <person name="Schmitz R.J."/>
            <person name="Nelson D.R."/>
            <person name="Lewis S.M."/>
            <person name="Shigenobu S."/>
            <person name="Bybee S.M."/>
            <person name="Larracuente A.M."/>
            <person name="Oba Y."/>
            <person name="Weng J.K."/>
        </authorList>
    </citation>
    <scope>NUCLEOTIDE SEQUENCE [LARGE SCALE GENOMIC DNA]</scope>
    <source>
        <strain evidence="9">1611_PpyrPB1</strain>
        <tissue evidence="9">Whole body</tissue>
    </source>
</reference>
<comment type="caution">
    <text evidence="9">The sequence shown here is derived from an EMBL/GenBank/DDBJ whole genome shotgun (WGS) entry which is preliminary data.</text>
</comment>
<evidence type="ECO:0000259" key="8">
    <source>
        <dbReference type="Pfam" id="PF13359"/>
    </source>
</evidence>
<evidence type="ECO:0000256" key="6">
    <source>
        <dbReference type="ARBA" id="ARBA00022801"/>
    </source>
</evidence>
<proteinExistence type="inferred from homology"/>
<gene>
    <name evidence="9" type="ORF">PPYR_11404</name>
</gene>
<keyword evidence="6" id="KW-0378">Hydrolase</keyword>
<evidence type="ECO:0000256" key="7">
    <source>
        <dbReference type="ARBA" id="ARBA00023242"/>
    </source>
</evidence>
<dbReference type="Proteomes" id="UP000327044">
    <property type="component" value="Unassembled WGS sequence"/>
</dbReference>
<keyword evidence="10" id="KW-1185">Reference proteome</keyword>
<evidence type="ECO:0000256" key="4">
    <source>
        <dbReference type="ARBA" id="ARBA00022722"/>
    </source>
</evidence>
<dbReference type="GO" id="GO:0004518">
    <property type="term" value="F:nuclease activity"/>
    <property type="evidence" value="ECO:0007669"/>
    <property type="project" value="UniProtKB-KW"/>
</dbReference>
<dbReference type="AlphaFoldDB" id="A0A5N4AB58"/>
<feature type="domain" description="DDE Tnp4" evidence="8">
    <location>
        <begin position="74"/>
        <end position="198"/>
    </location>
</feature>
<evidence type="ECO:0000256" key="1">
    <source>
        <dbReference type="ARBA" id="ARBA00001968"/>
    </source>
</evidence>
<dbReference type="PANTHER" id="PTHR22930:SF289">
    <property type="entry name" value="DDE TNP4 DOMAIN-CONTAINING PROTEIN-RELATED"/>
    <property type="match status" value="1"/>
</dbReference>
<comment type="subcellular location">
    <subcellularLocation>
        <location evidence="2">Nucleus</location>
    </subcellularLocation>
</comment>
<dbReference type="EMBL" id="VVIM01000008">
    <property type="protein sequence ID" value="KAB0794565.1"/>
    <property type="molecule type" value="Genomic_DNA"/>
</dbReference>
<comment type="similarity">
    <text evidence="3">Belongs to the HARBI1 family.</text>
</comment>
<protein>
    <recommendedName>
        <fullName evidence="8">DDE Tnp4 domain-containing protein</fullName>
    </recommendedName>
</protein>
<dbReference type="InParanoid" id="A0A5N4AB58"/>
<accession>A0A5N4AB58</accession>
<comment type="cofactor">
    <cofactor evidence="1">
        <name>a divalent metal cation</name>
        <dbReference type="ChEBI" id="CHEBI:60240"/>
    </cofactor>
</comment>
<dbReference type="Pfam" id="PF13359">
    <property type="entry name" value="DDE_Tnp_4"/>
    <property type="match status" value="1"/>
</dbReference>
<dbReference type="GO" id="GO:0005634">
    <property type="term" value="C:nucleus"/>
    <property type="evidence" value="ECO:0007669"/>
    <property type="project" value="UniProtKB-SubCell"/>
</dbReference>
<keyword evidence="7" id="KW-0539">Nucleus</keyword>